<dbReference type="HOGENOM" id="CLU_3408474_0_0_6"/>
<dbReference type="KEGG" id="asi:ASU2_02850"/>
<evidence type="ECO:0000313" key="3">
    <source>
        <dbReference type="Proteomes" id="UP000006303"/>
    </source>
</evidence>
<keyword evidence="2" id="KW-0418">Kinase</keyword>
<dbReference type="eggNOG" id="COG1070">
    <property type="taxonomic scope" value="Bacteria"/>
</dbReference>
<dbReference type="InterPro" id="IPR043129">
    <property type="entry name" value="ATPase_NBD"/>
</dbReference>
<evidence type="ECO:0000313" key="1">
    <source>
        <dbReference type="EMBL" id="AFU18710.1"/>
    </source>
</evidence>
<reference evidence="2" key="2">
    <citation type="submission" date="2012-09" db="EMBL/GenBank/DDBJ databases">
        <authorList>
            <person name="MacInnes J."/>
            <person name="Kropinski A.M."/>
            <person name="Nash J.H.E."/>
        </authorList>
    </citation>
    <scope>NUCLEOTIDE SEQUENCE</scope>
    <source>
        <strain evidence="2">H91-0380</strain>
    </source>
</reference>
<accession>K0G733</accession>
<evidence type="ECO:0000313" key="2">
    <source>
        <dbReference type="EMBL" id="AFU20126.1"/>
    </source>
</evidence>
<dbReference type="SUPFAM" id="SSF53067">
    <property type="entry name" value="Actin-like ATPase domain"/>
    <property type="match status" value="1"/>
</dbReference>
<protein>
    <submittedName>
        <fullName evidence="2">L-xylulose/3-keto-L-gulonate kinase</fullName>
    </submittedName>
</protein>
<name>K0G733_ACTSU</name>
<dbReference type="Proteomes" id="UP000006303">
    <property type="component" value="Chromosome"/>
</dbReference>
<dbReference type="Gene3D" id="3.30.420.40">
    <property type="match status" value="1"/>
</dbReference>
<organism evidence="2 3">
    <name type="scientific">Actinobacillus suis H91-0380</name>
    <dbReference type="NCBI Taxonomy" id="696748"/>
    <lineage>
        <taxon>Bacteria</taxon>
        <taxon>Pseudomonadati</taxon>
        <taxon>Pseudomonadota</taxon>
        <taxon>Gammaproteobacteria</taxon>
        <taxon>Pasteurellales</taxon>
        <taxon>Pasteurellaceae</taxon>
        <taxon>Actinobacillus</taxon>
    </lineage>
</organism>
<keyword evidence="2" id="KW-0808">Transferase</keyword>
<dbReference type="AlphaFoldDB" id="K0G733"/>
<reference evidence="2 3" key="1">
    <citation type="journal article" date="2012" name="J. Bacteriol.">
        <title>Complete Genome Sequence of Actinobacillus suis H91-0380, a Virulent Serotype O2 Strain.</title>
        <authorList>
            <person name="Macinnes J.I."/>
            <person name="Mackinnon J."/>
            <person name="Bujold A.R."/>
            <person name="Ziebell K."/>
            <person name="Kropinski A.M."/>
            <person name="Nash J.H."/>
        </authorList>
    </citation>
    <scope>NUCLEOTIDE SEQUENCE [LARGE SCALE GENOMIC DNA]</scope>
    <source>
        <strain evidence="2 3">H91-0380</strain>
    </source>
</reference>
<dbReference type="EMBL" id="CP003875">
    <property type="protein sequence ID" value="AFU18710.1"/>
    <property type="molecule type" value="Genomic_DNA"/>
</dbReference>
<dbReference type="EMBL" id="CP003875">
    <property type="protein sequence ID" value="AFU20126.1"/>
    <property type="molecule type" value="Genomic_DNA"/>
</dbReference>
<sequence length="29" mass="3127">MNYTLGIDCGGTFIKAALFDNQGNIKALH</sequence>
<gene>
    <name evidence="1" type="ORF">ASU2_02850</name>
    <name evidence="2" type="ORF">ASU2_09990</name>
</gene>
<dbReference type="GO" id="GO:0016301">
    <property type="term" value="F:kinase activity"/>
    <property type="evidence" value="ECO:0007669"/>
    <property type="project" value="UniProtKB-KW"/>
</dbReference>
<proteinExistence type="predicted"/>
<dbReference type="KEGG" id="asi:ASU2_09990"/>